<keyword evidence="3 7" id="KW-0067">ATP-binding</keyword>
<dbReference type="Pfam" id="PF00005">
    <property type="entry name" value="ABC_tran"/>
    <property type="match status" value="2"/>
</dbReference>
<dbReference type="InterPro" id="IPR017871">
    <property type="entry name" value="ABC_transporter-like_CS"/>
</dbReference>
<dbReference type="PROSITE" id="PS50893">
    <property type="entry name" value="ABC_TRANSPORTER_2"/>
    <property type="match status" value="2"/>
</dbReference>
<feature type="coiled-coil region" evidence="4">
    <location>
        <begin position="550"/>
        <end position="611"/>
    </location>
</feature>
<evidence type="ECO:0000313" key="7">
    <source>
        <dbReference type="EMBL" id="NIK86991.1"/>
    </source>
</evidence>
<organism evidence="7 8">
    <name type="scientific">Rhizomicrobium palustre</name>
    <dbReference type="NCBI Taxonomy" id="189966"/>
    <lineage>
        <taxon>Bacteria</taxon>
        <taxon>Pseudomonadati</taxon>
        <taxon>Pseudomonadota</taxon>
        <taxon>Alphaproteobacteria</taxon>
        <taxon>Micropepsales</taxon>
        <taxon>Micropepsaceae</taxon>
        <taxon>Rhizomicrobium</taxon>
    </lineage>
</organism>
<dbReference type="GO" id="GO:0016887">
    <property type="term" value="F:ATP hydrolysis activity"/>
    <property type="evidence" value="ECO:0007669"/>
    <property type="project" value="InterPro"/>
</dbReference>
<dbReference type="SUPFAM" id="SSF52540">
    <property type="entry name" value="P-loop containing nucleoside triphosphate hydrolases"/>
    <property type="match status" value="2"/>
</dbReference>
<dbReference type="InterPro" id="IPR032524">
    <property type="entry name" value="ABC_tran_C"/>
</dbReference>
<keyword evidence="2" id="KW-0547">Nucleotide-binding</keyword>
<comment type="caution">
    <text evidence="7">The sequence shown here is derived from an EMBL/GenBank/DDBJ whole genome shotgun (WGS) entry which is preliminary data.</text>
</comment>
<dbReference type="CDD" id="cd03221">
    <property type="entry name" value="ABCF_EF-3"/>
    <property type="match status" value="2"/>
</dbReference>
<dbReference type="InterPro" id="IPR003593">
    <property type="entry name" value="AAA+_ATPase"/>
</dbReference>
<reference evidence="7 8" key="1">
    <citation type="submission" date="2020-03" db="EMBL/GenBank/DDBJ databases">
        <title>Genomic Encyclopedia of Type Strains, Phase IV (KMG-IV): sequencing the most valuable type-strain genomes for metagenomic binning, comparative biology and taxonomic classification.</title>
        <authorList>
            <person name="Goeker M."/>
        </authorList>
    </citation>
    <scope>NUCLEOTIDE SEQUENCE [LARGE SCALE GENOMIC DNA]</scope>
    <source>
        <strain evidence="7 8">DSM 19867</strain>
    </source>
</reference>
<dbReference type="Gene3D" id="3.40.50.300">
    <property type="entry name" value="P-loop containing nucleotide triphosphate hydrolases"/>
    <property type="match status" value="2"/>
</dbReference>
<sequence>MLVIDNVTVRIAGRVILNGATATLPAGRRIGLVGRNGAGKSTLLKVIQGFLHPDDGETSIPKDWRLGALAQEAPSGPMSLIDTVLAADKERADLLTRAETEKDPHAIADIHARLHTIDAYSAPARAAEILAGLGFGPEEQLRPCSEFSGGWRMRVALAAVLFSAPDLLLLDEPTNYLDLEGVLWLEDFLKRYRGTVLIVSHDRDLLNSAAEFILHLEAGKLTLYTGGYDTFQETRAMKRALDEATAKKVDAQRAHLQSFVDRFRAKASKATQAQSRLKMLERLQKIDLPVDEHVAPIRLPAATEASPPLVVLDNAAVGYDGRQILGGINLRFDPEDRIALLGKNGNGKSTLAKLLAGRLQPMRGEVISAKKLVPGYFAQHQLEELDGNLTPVETLAELRRQWTPQQVRTQLGSFGFSADKALTKVASLSGGERARLMLALVTLDSPNLLILDEPTNHLDIDARNELLKALNDFNGAVVLVSHDRRLLEATADRLLLVADGKVTPFEGDLDDYRKFLLTPDAPVKEAQTEEAPKLTKEEARKEAAERRRRFKPLKDKVDAAEHQIADLTKEIAKLDKALADPLLFVQDPKKGQAVSKQRADAARKLEAAEERWLVLSEEYQEAMGE</sequence>
<dbReference type="PROSITE" id="PS00211">
    <property type="entry name" value="ABC_TRANSPORTER_1"/>
    <property type="match status" value="2"/>
</dbReference>
<feature type="domain" description="ABC transporter" evidence="6">
    <location>
        <begin position="310"/>
        <end position="524"/>
    </location>
</feature>
<feature type="domain" description="ABC transporter" evidence="6">
    <location>
        <begin position="2"/>
        <end position="243"/>
    </location>
</feature>
<dbReference type="PANTHER" id="PTHR19211">
    <property type="entry name" value="ATP-BINDING TRANSPORT PROTEIN-RELATED"/>
    <property type="match status" value="1"/>
</dbReference>
<dbReference type="InterPro" id="IPR037118">
    <property type="entry name" value="Val-tRNA_synth_C_sf"/>
</dbReference>
<name>A0A846MUX5_9PROT</name>
<dbReference type="Proteomes" id="UP000570514">
    <property type="component" value="Unassembled WGS sequence"/>
</dbReference>
<evidence type="ECO:0000256" key="4">
    <source>
        <dbReference type="SAM" id="Coils"/>
    </source>
</evidence>
<dbReference type="EMBL" id="JAASRM010000001">
    <property type="protein sequence ID" value="NIK86991.1"/>
    <property type="molecule type" value="Genomic_DNA"/>
</dbReference>
<accession>A0A846MUX5</accession>
<keyword evidence="8" id="KW-1185">Reference proteome</keyword>
<protein>
    <submittedName>
        <fullName evidence="7">ATP-binding cassette subfamily F protein 3</fullName>
    </submittedName>
</protein>
<evidence type="ECO:0000259" key="6">
    <source>
        <dbReference type="PROSITE" id="PS50893"/>
    </source>
</evidence>
<dbReference type="GO" id="GO:0005524">
    <property type="term" value="F:ATP binding"/>
    <property type="evidence" value="ECO:0007669"/>
    <property type="project" value="UniProtKB-KW"/>
</dbReference>
<proteinExistence type="predicted"/>
<dbReference type="SUPFAM" id="SSF161270">
    <property type="entry name" value="PspA lactotransferrin-binding region"/>
    <property type="match status" value="1"/>
</dbReference>
<dbReference type="Pfam" id="PF12848">
    <property type="entry name" value="ABC_tran_Xtn"/>
    <property type="match status" value="1"/>
</dbReference>
<dbReference type="RefSeq" id="WP_167080176.1">
    <property type="nucleotide sequence ID" value="NZ_BAAADC010000001.1"/>
</dbReference>
<dbReference type="InterPro" id="IPR003439">
    <property type="entry name" value="ABC_transporter-like_ATP-bd"/>
</dbReference>
<feature type="compositionally biased region" description="Basic and acidic residues" evidence="5">
    <location>
        <begin position="524"/>
        <end position="545"/>
    </location>
</feature>
<evidence type="ECO:0000256" key="3">
    <source>
        <dbReference type="ARBA" id="ARBA00022840"/>
    </source>
</evidence>
<dbReference type="FunFam" id="3.40.50.300:FF:000011">
    <property type="entry name" value="Putative ABC transporter ATP-binding component"/>
    <property type="match status" value="1"/>
</dbReference>
<dbReference type="SMART" id="SM00382">
    <property type="entry name" value="AAA"/>
    <property type="match status" value="2"/>
</dbReference>
<dbReference type="PANTHER" id="PTHR19211:SF14">
    <property type="entry name" value="ATP-BINDING CASSETTE SUB-FAMILY F MEMBER 1"/>
    <property type="match status" value="1"/>
</dbReference>
<dbReference type="InterPro" id="IPR050611">
    <property type="entry name" value="ABCF"/>
</dbReference>
<dbReference type="Pfam" id="PF16326">
    <property type="entry name" value="ABC_tran_CTD"/>
    <property type="match status" value="1"/>
</dbReference>
<evidence type="ECO:0000256" key="5">
    <source>
        <dbReference type="SAM" id="MobiDB-lite"/>
    </source>
</evidence>
<dbReference type="InterPro" id="IPR032781">
    <property type="entry name" value="ABC_tran_Xtn"/>
</dbReference>
<evidence type="ECO:0000313" key="8">
    <source>
        <dbReference type="Proteomes" id="UP000570514"/>
    </source>
</evidence>
<evidence type="ECO:0000256" key="2">
    <source>
        <dbReference type="ARBA" id="ARBA00022741"/>
    </source>
</evidence>
<evidence type="ECO:0000256" key="1">
    <source>
        <dbReference type="ARBA" id="ARBA00022737"/>
    </source>
</evidence>
<keyword evidence="4" id="KW-0175">Coiled coil</keyword>
<keyword evidence="1" id="KW-0677">Repeat</keyword>
<dbReference type="InterPro" id="IPR027417">
    <property type="entry name" value="P-loop_NTPase"/>
</dbReference>
<dbReference type="AlphaFoldDB" id="A0A846MUX5"/>
<feature type="region of interest" description="Disordered" evidence="5">
    <location>
        <begin position="524"/>
        <end position="548"/>
    </location>
</feature>
<dbReference type="GO" id="GO:0003677">
    <property type="term" value="F:DNA binding"/>
    <property type="evidence" value="ECO:0007669"/>
    <property type="project" value="InterPro"/>
</dbReference>
<gene>
    <name evidence="7" type="ORF">FHS83_000309</name>
</gene>
<dbReference type="Gene3D" id="1.10.287.380">
    <property type="entry name" value="Valyl-tRNA synthetase, C-terminal domain"/>
    <property type="match status" value="1"/>
</dbReference>